<feature type="signal peptide" evidence="1">
    <location>
        <begin position="1"/>
        <end position="23"/>
    </location>
</feature>
<reference evidence="4 5" key="1">
    <citation type="submission" date="2022-10" db="EMBL/GenBank/DDBJ databases">
        <title>Chitinophaga nivalis PC15 sp. nov., isolated from Pyeongchang county, South Korea.</title>
        <authorList>
            <person name="Trinh H.N."/>
        </authorList>
    </citation>
    <scope>NUCLEOTIDE SEQUENCE [LARGE SCALE GENOMIC DNA]</scope>
    <source>
        <strain evidence="4 5">PC14</strain>
    </source>
</reference>
<feature type="domain" description="Glycoside hydrolase 123 catalytic" evidence="2">
    <location>
        <begin position="229"/>
        <end position="539"/>
    </location>
</feature>
<dbReference type="RefSeq" id="WP_264733846.1">
    <property type="nucleotide sequence ID" value="NZ_JAPDNR010000001.1"/>
</dbReference>
<sequence length="586" mass="66294">MVNKFFGVLAIMLVLQQNVWAQASPAGDYQELPDPRPVNAASWEAVKDTQLHIAFGTPDTRYEKSNAPAASSLTATWHAKAWKGERIHTQLVIWSAVSQPAVSMQATFLQHANGHKIAANAISTGFVRYVMTDELNKDGSGCGYRKSKDFDSSLVADGIDIIRQKNIAAKNTQPVWLSIQVPANTPEGVYKGAIQVKTATATITLPYQVEVLNRTLPAAKDWQFHLDLWQSPDAVARVYNVKPWSDAHFKAMKPYMKMLAAAGQKVITATLIYDPWNSQTEDIYSTMVKWTKKKNGTWSYDYTVFDKWVQFMMELGIRKEINCYSMIPWNLRFYYYDEATAKDTFIVAKPGTPAYTAHWQPMLQDFVKHLKAKGWFDITAIAMDERPMEDMQQALSLIRQADPRLKVSLAGSYHAPLAYEIHDYCIAVGDSFPAAVMATRLKQGLPTTFYTCCTEGYPNTFTFSPPAEATWMGWHAAHKGYTGYLRWAYNCWVKEPLLDSRFRAWAAGDTYFVYPGPRSSIRFERLVEGIQDFEKIRLLKAEFIRTNNQAALAKLEKMLQPFEAPALKTIPAATMLQPAKDMLNGW</sequence>
<dbReference type="InterPro" id="IPR053850">
    <property type="entry name" value="Glyco_hydro_123_N_2"/>
</dbReference>
<dbReference type="EMBL" id="JAPDNS010000002">
    <property type="protein sequence ID" value="MCW3487033.1"/>
    <property type="molecule type" value="Genomic_DNA"/>
</dbReference>
<name>A0ABT3IST1_9BACT</name>
<evidence type="ECO:0000259" key="2">
    <source>
        <dbReference type="Pfam" id="PF13320"/>
    </source>
</evidence>
<gene>
    <name evidence="4" type="ORF">OL497_24255</name>
</gene>
<proteinExistence type="predicted"/>
<comment type="caution">
    <text evidence="4">The sequence shown here is derived from an EMBL/GenBank/DDBJ whole genome shotgun (WGS) entry which is preliminary data.</text>
</comment>
<evidence type="ECO:0000313" key="5">
    <source>
        <dbReference type="Proteomes" id="UP001207742"/>
    </source>
</evidence>
<keyword evidence="1" id="KW-0732">Signal</keyword>
<evidence type="ECO:0000256" key="1">
    <source>
        <dbReference type="SAM" id="SignalP"/>
    </source>
</evidence>
<dbReference type="Pfam" id="PF13320">
    <property type="entry name" value="GH123_cat"/>
    <property type="match status" value="1"/>
</dbReference>
<dbReference type="Pfam" id="PF22680">
    <property type="entry name" value="Glyco_hydro_123_N_2"/>
    <property type="match status" value="1"/>
</dbReference>
<feature type="chain" id="PRO_5045524915" evidence="1">
    <location>
        <begin position="24"/>
        <end position="586"/>
    </location>
</feature>
<evidence type="ECO:0000259" key="3">
    <source>
        <dbReference type="Pfam" id="PF22680"/>
    </source>
</evidence>
<protein>
    <submittedName>
        <fullName evidence="4">DUF4091 domain-containing protein</fullName>
    </submittedName>
</protein>
<evidence type="ECO:0000313" key="4">
    <source>
        <dbReference type="EMBL" id="MCW3487033.1"/>
    </source>
</evidence>
<dbReference type="Proteomes" id="UP001207742">
    <property type="component" value="Unassembled WGS sequence"/>
</dbReference>
<feature type="domain" description="Glycoside hydrolase 123 N-terminal" evidence="3">
    <location>
        <begin position="55"/>
        <end position="197"/>
    </location>
</feature>
<keyword evidence="5" id="KW-1185">Reference proteome</keyword>
<organism evidence="4 5">
    <name type="scientific">Chitinophaga nivalis</name>
    <dbReference type="NCBI Taxonomy" id="2991709"/>
    <lineage>
        <taxon>Bacteria</taxon>
        <taxon>Pseudomonadati</taxon>
        <taxon>Bacteroidota</taxon>
        <taxon>Chitinophagia</taxon>
        <taxon>Chitinophagales</taxon>
        <taxon>Chitinophagaceae</taxon>
        <taxon>Chitinophaga</taxon>
    </lineage>
</organism>
<accession>A0ABT3IST1</accession>
<dbReference type="InterPro" id="IPR025150">
    <property type="entry name" value="GH123_cat"/>
</dbReference>